<dbReference type="PATRIC" id="fig|456.5.peg.1995"/>
<evidence type="ECO:0000256" key="2">
    <source>
        <dbReference type="SAM" id="Phobius"/>
    </source>
</evidence>
<keyword evidence="2" id="KW-1133">Transmembrane helix</keyword>
<dbReference type="RefSeq" id="WP_058471309.1">
    <property type="nucleotide sequence ID" value="NZ_CAAAIC010000008.1"/>
</dbReference>
<dbReference type="Proteomes" id="UP000055035">
    <property type="component" value="Unassembled WGS sequence"/>
</dbReference>
<keyword evidence="4" id="KW-1185">Reference proteome</keyword>
<organism evidence="3 4">
    <name type="scientific">Legionella jordanis</name>
    <dbReference type="NCBI Taxonomy" id="456"/>
    <lineage>
        <taxon>Bacteria</taxon>
        <taxon>Pseudomonadati</taxon>
        <taxon>Pseudomonadota</taxon>
        <taxon>Gammaproteobacteria</taxon>
        <taxon>Legionellales</taxon>
        <taxon>Legionellaceae</taxon>
        <taxon>Legionella</taxon>
    </lineage>
</organism>
<accession>A0A0W0VBQ0</accession>
<proteinExistence type="predicted"/>
<protein>
    <submittedName>
        <fullName evidence="3">Uncharacterized protein</fullName>
    </submittedName>
</protein>
<dbReference type="AlphaFoldDB" id="A0A0W0VBQ0"/>
<gene>
    <name evidence="3" type="ORF">Ljor_1870</name>
</gene>
<keyword evidence="2" id="KW-0472">Membrane</keyword>
<sequence length="70" mass="8048">MGSFEQLVFNHPYFTMLVFVAIGFLLRGLMRVNIAAVKINIEELELALQDEDIEKAKYSLQRLKSGFGFH</sequence>
<feature type="coiled-coil region" evidence="1">
    <location>
        <begin position="34"/>
        <end position="61"/>
    </location>
</feature>
<evidence type="ECO:0000256" key="1">
    <source>
        <dbReference type="SAM" id="Coils"/>
    </source>
</evidence>
<evidence type="ECO:0000313" key="4">
    <source>
        <dbReference type="Proteomes" id="UP000055035"/>
    </source>
</evidence>
<dbReference type="EMBL" id="LNYJ01000011">
    <property type="protein sequence ID" value="KTD17564.1"/>
    <property type="molecule type" value="Genomic_DNA"/>
</dbReference>
<name>A0A0W0VBQ0_9GAMM</name>
<feature type="transmembrane region" description="Helical" evidence="2">
    <location>
        <begin position="12"/>
        <end position="30"/>
    </location>
</feature>
<reference evidence="3 4" key="1">
    <citation type="submission" date="2015-11" db="EMBL/GenBank/DDBJ databases">
        <title>Genomic analysis of 38 Legionella species identifies large and diverse effector repertoires.</title>
        <authorList>
            <person name="Burstein D."/>
            <person name="Amaro F."/>
            <person name="Zusman T."/>
            <person name="Lifshitz Z."/>
            <person name="Cohen O."/>
            <person name="Gilbert J.A."/>
            <person name="Pupko T."/>
            <person name="Shuman H.A."/>
            <person name="Segal G."/>
        </authorList>
    </citation>
    <scope>NUCLEOTIDE SEQUENCE [LARGE SCALE GENOMIC DNA]</scope>
    <source>
        <strain evidence="3 4">BL-540</strain>
    </source>
</reference>
<keyword evidence="2" id="KW-0812">Transmembrane</keyword>
<keyword evidence="1" id="KW-0175">Coiled coil</keyword>
<dbReference type="OrthoDB" id="5650426at2"/>
<comment type="caution">
    <text evidence="3">The sequence shown here is derived from an EMBL/GenBank/DDBJ whole genome shotgun (WGS) entry which is preliminary data.</text>
</comment>
<evidence type="ECO:0000313" key="3">
    <source>
        <dbReference type="EMBL" id="KTD17564.1"/>
    </source>
</evidence>